<keyword evidence="2" id="KW-0004">4Fe-4S</keyword>
<dbReference type="PANTHER" id="PTHR11228">
    <property type="entry name" value="RADICAL SAM DOMAIN PROTEIN"/>
    <property type="match status" value="1"/>
</dbReference>
<name>F2KQP3_ARCVS</name>
<accession>F2KQP3</accession>
<keyword evidence="4" id="KW-0479">Metal-binding</keyword>
<dbReference type="Pfam" id="PF04055">
    <property type="entry name" value="Radical_SAM"/>
    <property type="match status" value="1"/>
</dbReference>
<protein>
    <submittedName>
        <fullName evidence="8">Radical SAM domain protein</fullName>
    </submittedName>
</protein>
<dbReference type="Proteomes" id="UP000008136">
    <property type="component" value="Chromosome"/>
</dbReference>
<keyword evidence="6" id="KW-0411">Iron-sulfur</keyword>
<dbReference type="SFLD" id="SFLDG01387">
    <property type="entry name" value="BtrN-like_SPASM_domain_contain"/>
    <property type="match status" value="1"/>
</dbReference>
<evidence type="ECO:0000313" key="8">
    <source>
        <dbReference type="EMBL" id="AEA46605.1"/>
    </source>
</evidence>
<evidence type="ECO:0000256" key="6">
    <source>
        <dbReference type="ARBA" id="ARBA00023014"/>
    </source>
</evidence>
<dbReference type="GO" id="GO:0046872">
    <property type="term" value="F:metal ion binding"/>
    <property type="evidence" value="ECO:0007669"/>
    <property type="project" value="UniProtKB-KW"/>
</dbReference>
<evidence type="ECO:0000256" key="4">
    <source>
        <dbReference type="ARBA" id="ARBA00022723"/>
    </source>
</evidence>
<feature type="domain" description="Radical SAM core" evidence="7">
    <location>
        <begin position="1"/>
        <end position="206"/>
    </location>
</feature>
<dbReference type="AlphaFoldDB" id="F2KQP3"/>
<keyword evidence="9" id="KW-1185">Reference proteome</keyword>
<dbReference type="SUPFAM" id="SSF102114">
    <property type="entry name" value="Radical SAM enzymes"/>
    <property type="match status" value="1"/>
</dbReference>
<dbReference type="GeneID" id="10393680"/>
<dbReference type="eggNOG" id="arCOG02616">
    <property type="taxonomic scope" value="Archaea"/>
</dbReference>
<dbReference type="GO" id="GO:0003824">
    <property type="term" value="F:catalytic activity"/>
    <property type="evidence" value="ECO:0007669"/>
    <property type="project" value="InterPro"/>
</dbReference>
<dbReference type="PROSITE" id="PS51918">
    <property type="entry name" value="RADICAL_SAM"/>
    <property type="match status" value="1"/>
</dbReference>
<evidence type="ECO:0000256" key="1">
    <source>
        <dbReference type="ARBA" id="ARBA00001966"/>
    </source>
</evidence>
<sequence>MKLGYIQVEVTSRCGMNCLMCPTRLEEWEGSDMDFNLFKRVSESFSNAKLIHLQGWGEPILHPDFEKMVRIAAKHAAVSFTTNGYLIDRLSDETLELCDFVVISIAGASEETHRKIRKCSLKPLIENAKRVNRLTNLKLSYMLTKTNIHELANAVELAANLNADFFATNLDYVFDKMSDELRVFSTPGMEKFVEKARERAKEFGVKTNFPPLEPGEVLVCAENPVENVVISSDGLVFPCVYLALHLNPIPRLFNGKMYYIERRSFGDLNTERLDDVLDKESYRTLRETFRKRLWGLEQIAIWPGTQPRIPQLPETCRTCYKAYDL</sequence>
<dbReference type="PANTHER" id="PTHR11228:SF7">
    <property type="entry name" value="PQQA PEPTIDE CYCLASE"/>
    <property type="match status" value="1"/>
</dbReference>
<gene>
    <name evidence="8" type="ordered locus">Arcve_0584</name>
</gene>
<keyword evidence="3" id="KW-0949">S-adenosyl-L-methionine</keyword>
<dbReference type="HOGENOM" id="CLU_009273_1_1_2"/>
<dbReference type="InterPro" id="IPR058240">
    <property type="entry name" value="rSAM_sf"/>
</dbReference>
<organism evidence="8 9">
    <name type="scientific">Archaeoglobus veneficus (strain DSM 11195 / SNP6)</name>
    <dbReference type="NCBI Taxonomy" id="693661"/>
    <lineage>
        <taxon>Archaea</taxon>
        <taxon>Methanobacteriati</taxon>
        <taxon>Methanobacteriota</taxon>
        <taxon>Archaeoglobi</taxon>
        <taxon>Archaeoglobales</taxon>
        <taxon>Archaeoglobaceae</taxon>
        <taxon>Archaeoglobus</taxon>
    </lineage>
</organism>
<dbReference type="CDD" id="cd01335">
    <property type="entry name" value="Radical_SAM"/>
    <property type="match status" value="1"/>
</dbReference>
<dbReference type="InterPro" id="IPR050377">
    <property type="entry name" value="Radical_SAM_PqqE_MftC-like"/>
</dbReference>
<dbReference type="OrthoDB" id="5620at2157"/>
<dbReference type="InterPro" id="IPR023885">
    <property type="entry name" value="4Fe4S-binding_SPASM_dom"/>
</dbReference>
<dbReference type="RefSeq" id="WP_013683279.1">
    <property type="nucleotide sequence ID" value="NC_015320.1"/>
</dbReference>
<dbReference type="GO" id="GO:0051536">
    <property type="term" value="F:iron-sulfur cluster binding"/>
    <property type="evidence" value="ECO:0007669"/>
    <property type="project" value="UniProtKB-KW"/>
</dbReference>
<dbReference type="SFLD" id="SFLDG01067">
    <property type="entry name" value="SPASM/twitch_domain_containing"/>
    <property type="match status" value="1"/>
</dbReference>
<dbReference type="InterPro" id="IPR007197">
    <property type="entry name" value="rSAM"/>
</dbReference>
<reference evidence="8 9" key="1">
    <citation type="submission" date="2011-03" db="EMBL/GenBank/DDBJ databases">
        <title>The complete genome of Archaeoglobus veneficus SNP6.</title>
        <authorList>
            <consortium name="US DOE Joint Genome Institute (JGI-PGF)"/>
            <person name="Lucas S."/>
            <person name="Copeland A."/>
            <person name="Lapidus A."/>
            <person name="Bruce D."/>
            <person name="Goodwin L."/>
            <person name="Pitluck S."/>
            <person name="Kyrpides N."/>
            <person name="Mavromatis K."/>
            <person name="Pagani I."/>
            <person name="Ivanova N."/>
            <person name="Mikhailova N."/>
            <person name="Lu M."/>
            <person name="Detter J.C."/>
            <person name="Tapia R."/>
            <person name="Han C."/>
            <person name="Land M."/>
            <person name="Hauser L."/>
            <person name="Markowitz V."/>
            <person name="Cheng J.-F."/>
            <person name="Hugenholtz P."/>
            <person name="Woyke T."/>
            <person name="Wu D."/>
            <person name="Spring S."/>
            <person name="Brambilla E."/>
            <person name="Klenk H.-P."/>
            <person name="Eisen J.A."/>
        </authorList>
    </citation>
    <scope>NUCLEOTIDE SEQUENCE [LARGE SCALE GENOMIC DNA]</scope>
    <source>
        <strain>SNP6</strain>
    </source>
</reference>
<dbReference type="Gene3D" id="3.20.20.70">
    <property type="entry name" value="Aldolase class I"/>
    <property type="match status" value="1"/>
</dbReference>
<dbReference type="InterPro" id="IPR013785">
    <property type="entry name" value="Aldolase_TIM"/>
</dbReference>
<comment type="cofactor">
    <cofactor evidence="1">
        <name>[4Fe-4S] cluster</name>
        <dbReference type="ChEBI" id="CHEBI:49883"/>
    </cofactor>
</comment>
<evidence type="ECO:0000256" key="3">
    <source>
        <dbReference type="ARBA" id="ARBA00022691"/>
    </source>
</evidence>
<dbReference type="STRING" id="693661.Arcve_0584"/>
<keyword evidence="5" id="KW-0408">Iron</keyword>
<dbReference type="EMBL" id="CP002588">
    <property type="protein sequence ID" value="AEA46605.1"/>
    <property type="molecule type" value="Genomic_DNA"/>
</dbReference>
<dbReference type="InterPro" id="IPR034391">
    <property type="entry name" value="AdoMet-like_SPASM_containing"/>
</dbReference>
<dbReference type="SFLD" id="SFLDS00029">
    <property type="entry name" value="Radical_SAM"/>
    <property type="match status" value="1"/>
</dbReference>
<dbReference type="KEGG" id="ave:Arcve_0584"/>
<dbReference type="Pfam" id="PF13186">
    <property type="entry name" value="SPASM"/>
    <property type="match status" value="1"/>
</dbReference>
<evidence type="ECO:0000256" key="5">
    <source>
        <dbReference type="ARBA" id="ARBA00023004"/>
    </source>
</evidence>
<evidence type="ECO:0000313" key="9">
    <source>
        <dbReference type="Proteomes" id="UP000008136"/>
    </source>
</evidence>
<proteinExistence type="predicted"/>
<evidence type="ECO:0000256" key="2">
    <source>
        <dbReference type="ARBA" id="ARBA00022485"/>
    </source>
</evidence>
<evidence type="ECO:0000259" key="7">
    <source>
        <dbReference type="PROSITE" id="PS51918"/>
    </source>
</evidence>